<name>A0A6J4M6A8_9BACT</name>
<evidence type="ECO:0000313" key="2">
    <source>
        <dbReference type="EMBL" id="CAA9351210.1"/>
    </source>
</evidence>
<evidence type="ECO:0008006" key="3">
    <source>
        <dbReference type="Google" id="ProtNLM"/>
    </source>
</evidence>
<evidence type="ECO:0000256" key="1">
    <source>
        <dbReference type="SAM" id="MobiDB-lite"/>
    </source>
</evidence>
<reference evidence="2" key="1">
    <citation type="submission" date="2020-02" db="EMBL/GenBank/DDBJ databases">
        <authorList>
            <person name="Meier V. D."/>
        </authorList>
    </citation>
    <scope>NUCLEOTIDE SEQUENCE</scope>
    <source>
        <strain evidence="2">AVDCRST_MAG68</strain>
    </source>
</reference>
<protein>
    <recommendedName>
        <fullName evidence="3">Lipoprotein</fullName>
    </recommendedName>
</protein>
<accession>A0A6J4M6A8</accession>
<feature type="region of interest" description="Disordered" evidence="1">
    <location>
        <begin position="68"/>
        <end position="107"/>
    </location>
</feature>
<sequence>MSLCLRVSLPLLVLVLGGCKASDIPRSPAPWITLGASKDIVTSLDTSRIVAERTTRVVWVRQTHAVRDSAGAPAKSTSQKESRHRVDCGARTVTDLDAGPTRPFKEHPYGPRVFATVCNALGNLATKR</sequence>
<dbReference type="EMBL" id="CADCTW010000172">
    <property type="protein sequence ID" value="CAA9351210.1"/>
    <property type="molecule type" value="Genomic_DNA"/>
</dbReference>
<gene>
    <name evidence="2" type="ORF">AVDCRST_MAG68-3701</name>
</gene>
<proteinExistence type="predicted"/>
<feature type="compositionally biased region" description="Basic and acidic residues" evidence="1">
    <location>
        <begin position="78"/>
        <end position="88"/>
    </location>
</feature>
<dbReference type="AlphaFoldDB" id="A0A6J4M6A8"/>
<organism evidence="2">
    <name type="scientific">uncultured Gemmatimonadota bacterium</name>
    <dbReference type="NCBI Taxonomy" id="203437"/>
    <lineage>
        <taxon>Bacteria</taxon>
        <taxon>Pseudomonadati</taxon>
        <taxon>Gemmatimonadota</taxon>
        <taxon>environmental samples</taxon>
    </lineage>
</organism>
<dbReference type="PROSITE" id="PS51257">
    <property type="entry name" value="PROKAR_LIPOPROTEIN"/>
    <property type="match status" value="1"/>
</dbReference>